<keyword evidence="7" id="KW-0406">Ion transport</keyword>
<dbReference type="Gene3D" id="1.20.1530.20">
    <property type="match status" value="1"/>
</dbReference>
<evidence type="ECO:0000259" key="12">
    <source>
        <dbReference type="Pfam" id="PF23259"/>
    </source>
</evidence>
<keyword evidence="2" id="KW-0813">Transport</keyword>
<comment type="subcellular location">
    <subcellularLocation>
        <location evidence="1">Membrane</location>
        <topology evidence="1">Multi-pass membrane protein</topology>
    </subcellularLocation>
</comment>
<comment type="similarity">
    <text evidence="9">Belongs to the monovalent cation:proton antiporter 2 (CPA2) transporter (TC 2.A.37) family. CHX (TC 2.A.37.4) subfamily.</text>
</comment>
<feature type="non-terminal residue" evidence="13">
    <location>
        <position position="1"/>
    </location>
</feature>
<evidence type="ECO:0000259" key="11">
    <source>
        <dbReference type="Pfam" id="PF00999"/>
    </source>
</evidence>
<feature type="transmembrane region" description="Helical" evidence="10">
    <location>
        <begin position="409"/>
        <end position="426"/>
    </location>
</feature>
<dbReference type="Pfam" id="PF00999">
    <property type="entry name" value="Na_H_Exchanger"/>
    <property type="match status" value="1"/>
</dbReference>
<dbReference type="GO" id="GO:0015297">
    <property type="term" value="F:antiporter activity"/>
    <property type="evidence" value="ECO:0007669"/>
    <property type="project" value="InterPro"/>
</dbReference>
<feature type="domain" description="Cation/H(+) antiporter C-terminal" evidence="12">
    <location>
        <begin position="730"/>
        <end position="883"/>
    </location>
</feature>
<keyword evidence="6 10" id="KW-1133">Transmembrane helix</keyword>
<evidence type="ECO:0000313" key="14">
    <source>
        <dbReference type="Proteomes" id="UP000316621"/>
    </source>
</evidence>
<feature type="transmembrane region" description="Helical" evidence="10">
    <location>
        <begin position="220"/>
        <end position="241"/>
    </location>
</feature>
<keyword evidence="14" id="KW-1185">Reference proteome</keyword>
<accession>A0A4Y7I3D2</accession>
<feature type="transmembrane region" description="Helical" evidence="10">
    <location>
        <begin position="362"/>
        <end position="389"/>
    </location>
</feature>
<keyword evidence="3" id="KW-0633">Potassium transport</keyword>
<dbReference type="Proteomes" id="UP000316621">
    <property type="component" value="Chromosome 1"/>
</dbReference>
<evidence type="ECO:0000256" key="7">
    <source>
        <dbReference type="ARBA" id="ARBA00023065"/>
    </source>
</evidence>
<dbReference type="PANTHER" id="PTHR32468:SF26">
    <property type="entry name" value="CATION_H(+) ANTIPORTER 15"/>
    <property type="match status" value="1"/>
</dbReference>
<dbReference type="AlphaFoldDB" id="A0A4Y7I3D2"/>
<feature type="transmembrane region" description="Helical" evidence="10">
    <location>
        <begin position="188"/>
        <end position="208"/>
    </location>
</feature>
<keyword evidence="4 10" id="KW-0812">Transmembrane</keyword>
<keyword evidence="8 10" id="KW-0472">Membrane</keyword>
<dbReference type="GO" id="GO:0012505">
    <property type="term" value="C:endomembrane system"/>
    <property type="evidence" value="ECO:0007669"/>
    <property type="project" value="TreeGrafter"/>
</dbReference>
<feature type="transmembrane region" description="Helical" evidence="10">
    <location>
        <begin position="261"/>
        <end position="280"/>
    </location>
</feature>
<feature type="domain" description="Cation/H+ exchanger transmembrane" evidence="11">
    <location>
        <begin position="135"/>
        <end position="520"/>
    </location>
</feature>
<dbReference type="InterPro" id="IPR057290">
    <property type="entry name" value="CHX17_C"/>
</dbReference>
<feature type="transmembrane region" description="Helical" evidence="10">
    <location>
        <begin position="471"/>
        <end position="494"/>
    </location>
</feature>
<feature type="transmembrane region" description="Helical" evidence="10">
    <location>
        <begin position="506"/>
        <end position="527"/>
    </location>
</feature>
<evidence type="ECO:0000256" key="10">
    <source>
        <dbReference type="SAM" id="Phobius"/>
    </source>
</evidence>
<dbReference type="Gramene" id="RZC43393">
    <property type="protein sequence ID" value="RZC43393"/>
    <property type="gene ID" value="C5167_036339"/>
</dbReference>
<gene>
    <name evidence="13" type="ORF">C5167_036339</name>
</gene>
<evidence type="ECO:0000256" key="5">
    <source>
        <dbReference type="ARBA" id="ARBA00022958"/>
    </source>
</evidence>
<evidence type="ECO:0000256" key="1">
    <source>
        <dbReference type="ARBA" id="ARBA00004141"/>
    </source>
</evidence>
<reference evidence="13 14" key="1">
    <citation type="journal article" date="2018" name="Science">
        <title>The opium poppy genome and morphinan production.</title>
        <authorList>
            <person name="Guo L."/>
            <person name="Winzer T."/>
            <person name="Yang X."/>
            <person name="Li Y."/>
            <person name="Ning Z."/>
            <person name="He Z."/>
            <person name="Teodor R."/>
            <person name="Lu Y."/>
            <person name="Bowser T.A."/>
            <person name="Graham I.A."/>
            <person name="Ye K."/>
        </authorList>
    </citation>
    <scope>NUCLEOTIDE SEQUENCE [LARGE SCALE GENOMIC DNA]</scope>
    <source>
        <strain evidence="14">cv. HN1</strain>
        <tissue evidence="13">Leaves</tissue>
    </source>
</reference>
<feature type="transmembrane region" description="Helical" evidence="10">
    <location>
        <begin position="438"/>
        <end position="465"/>
    </location>
</feature>
<dbReference type="GO" id="GO:0006813">
    <property type="term" value="P:potassium ion transport"/>
    <property type="evidence" value="ECO:0007669"/>
    <property type="project" value="UniProtKB-KW"/>
</dbReference>
<dbReference type="EMBL" id="CM010715">
    <property type="protein sequence ID" value="RZC43393.1"/>
    <property type="molecule type" value="Genomic_DNA"/>
</dbReference>
<evidence type="ECO:0000256" key="2">
    <source>
        <dbReference type="ARBA" id="ARBA00022448"/>
    </source>
</evidence>
<name>A0A4Y7I3D2_PAPSO</name>
<evidence type="ECO:0000256" key="4">
    <source>
        <dbReference type="ARBA" id="ARBA00022692"/>
    </source>
</evidence>
<sequence>ATETAHYFWSCQAEYHPLLLIIVKNNQWIDSTLFCFQFSFSHLVCNPSIENSEDEKQKENICFLSLLLLFSSSGALEVYRERGMAQNLQNHRACTIPGKVGSGGLFYEHLSNFSGFAPLPSICLQITILSLAPHLVHIILSRFHQPLLVSQILGGVLASPWILGYPLFKIKNGSPMGITHFVFAVEGFQALDMLAQFSSMFFMFKVGVQMDPKILKRARWRTYIIGFCCILCSYISGVLLSHRFKNYRVPGFEGFPTSTRIVNLFGMISFPVIAYVLNDLTILNSELGNLAVQIAMVADFLHMSEKFTTLYLHVTADGNPTQALTVVSLLLGTLIYIYFIVRPAGIWIVKNTPEGRPVNDIYISLLMISVPLCGLASEYCGLNGTVGAFFLGLAIPDGPPLGSALVDKLRIVSVFFMPLHMGIIGYRTDIHKVHFSYLWRVLLVILSCILGKIIGLFLPAVLLGVSARDSLLLGLIMNFKGIVEVSILSTWLDLKYQRDIVIASDTIMVLTLIVLVAVITPAVKYLYDPSSKYLTYKGRSILQSNQNISDFRVLACVHSQDDILGIIRLLEATNPTKLHPLTVYVLHLIELVGRSTPLFIAHPLRKRASTSNPTKSERIINVFQQFQNRYQNLVTVHSFSTISPYASMHNDICTLSVDKMTALTIFPFCRQDDLARPDISNRSIKTLLQNLLRSSPCSVGILVNCNNYQGLSARFQGQSTRFLPDMPYRVIVFFFGGPDDREALAFAMNMIRNPSVFVTLVRFRGPASLPSDGVIDYYNYVERHEFLDDELVDNFRLNVNAMYDATLIYKEVEVKDCAETVWAIRSLHVDYDLMVVGRLQITDSNIIPGLATDWDDCEELGAIGNTVTSPDFEAESSILIIHQSVS</sequence>
<feature type="transmembrane region" description="Helical" evidence="10">
    <location>
        <begin position="323"/>
        <end position="341"/>
    </location>
</feature>
<dbReference type="GO" id="GO:0016020">
    <property type="term" value="C:membrane"/>
    <property type="evidence" value="ECO:0007669"/>
    <property type="project" value="UniProtKB-SubCell"/>
</dbReference>
<dbReference type="GO" id="GO:1902600">
    <property type="term" value="P:proton transmembrane transport"/>
    <property type="evidence" value="ECO:0007669"/>
    <property type="project" value="InterPro"/>
</dbReference>
<dbReference type="InterPro" id="IPR038770">
    <property type="entry name" value="Na+/solute_symporter_sf"/>
</dbReference>
<dbReference type="OMA" id="NCAYSED"/>
<dbReference type="PANTHER" id="PTHR32468">
    <property type="entry name" value="CATION/H + ANTIPORTER"/>
    <property type="match status" value="1"/>
</dbReference>
<evidence type="ECO:0000313" key="13">
    <source>
        <dbReference type="EMBL" id="RZC43393.1"/>
    </source>
</evidence>
<dbReference type="GO" id="GO:0006885">
    <property type="term" value="P:regulation of pH"/>
    <property type="evidence" value="ECO:0007669"/>
    <property type="project" value="TreeGrafter"/>
</dbReference>
<feature type="transmembrane region" description="Helical" evidence="10">
    <location>
        <begin position="147"/>
        <end position="168"/>
    </location>
</feature>
<protein>
    <submittedName>
        <fullName evidence="13">Uncharacterized protein</fullName>
    </submittedName>
</protein>
<dbReference type="InterPro" id="IPR050794">
    <property type="entry name" value="CPA2_transporter"/>
</dbReference>
<proteinExistence type="inferred from homology"/>
<evidence type="ECO:0000256" key="8">
    <source>
        <dbReference type="ARBA" id="ARBA00023136"/>
    </source>
</evidence>
<evidence type="ECO:0000256" key="6">
    <source>
        <dbReference type="ARBA" id="ARBA00022989"/>
    </source>
</evidence>
<evidence type="ECO:0000256" key="9">
    <source>
        <dbReference type="ARBA" id="ARBA00038341"/>
    </source>
</evidence>
<dbReference type="InterPro" id="IPR006153">
    <property type="entry name" value="Cation/H_exchanger_TM"/>
</dbReference>
<evidence type="ECO:0000256" key="3">
    <source>
        <dbReference type="ARBA" id="ARBA00022538"/>
    </source>
</evidence>
<organism evidence="13 14">
    <name type="scientific">Papaver somniferum</name>
    <name type="common">Opium poppy</name>
    <dbReference type="NCBI Taxonomy" id="3469"/>
    <lineage>
        <taxon>Eukaryota</taxon>
        <taxon>Viridiplantae</taxon>
        <taxon>Streptophyta</taxon>
        <taxon>Embryophyta</taxon>
        <taxon>Tracheophyta</taxon>
        <taxon>Spermatophyta</taxon>
        <taxon>Magnoliopsida</taxon>
        <taxon>Ranunculales</taxon>
        <taxon>Papaveraceae</taxon>
        <taxon>Papaveroideae</taxon>
        <taxon>Papaver</taxon>
    </lineage>
</organism>
<dbReference type="Pfam" id="PF23259">
    <property type="entry name" value="CHX17_C"/>
    <property type="match status" value="1"/>
</dbReference>
<keyword evidence="5" id="KW-0630">Potassium</keyword>